<dbReference type="RefSeq" id="WP_093182455.1">
    <property type="nucleotide sequence ID" value="NZ_FMYH01000002.1"/>
</dbReference>
<keyword evidence="3" id="KW-0597">Phosphoprotein</keyword>
<dbReference type="EC" id="2.7.13.3" evidence="2"/>
<dbReference type="PANTHER" id="PTHR24421:SF10">
    <property type="entry name" value="NITRATE_NITRITE SENSOR PROTEIN NARQ"/>
    <property type="match status" value="1"/>
</dbReference>
<dbReference type="SUPFAM" id="SSF55874">
    <property type="entry name" value="ATPase domain of HSP90 chaperone/DNA topoisomerase II/histidine kinase"/>
    <property type="match status" value="1"/>
</dbReference>
<feature type="transmembrane region" description="Helical" evidence="9">
    <location>
        <begin position="112"/>
        <end position="141"/>
    </location>
</feature>
<evidence type="ECO:0000256" key="1">
    <source>
        <dbReference type="ARBA" id="ARBA00000085"/>
    </source>
</evidence>
<dbReference type="STRING" id="1814289.SAMN05216410_1802"/>
<dbReference type="InterPro" id="IPR011712">
    <property type="entry name" value="Sig_transdc_His_kin_sub3_dim/P"/>
</dbReference>
<keyword evidence="4" id="KW-0808">Transferase</keyword>
<dbReference type="GO" id="GO:0000155">
    <property type="term" value="F:phosphorelay sensor kinase activity"/>
    <property type="evidence" value="ECO:0007669"/>
    <property type="project" value="InterPro"/>
</dbReference>
<dbReference type="OrthoDB" id="227596at2"/>
<keyword evidence="5" id="KW-0547">Nucleotide-binding</keyword>
<reference evidence="11 12" key="1">
    <citation type="submission" date="2016-09" db="EMBL/GenBank/DDBJ databases">
        <authorList>
            <person name="Capua I."/>
            <person name="De Benedictis P."/>
            <person name="Joannis T."/>
            <person name="Lombin L.H."/>
            <person name="Cattoli G."/>
        </authorList>
    </citation>
    <scope>NUCLEOTIDE SEQUENCE [LARGE SCALE GENOMIC DNA]</scope>
    <source>
        <strain evidence="11 12">ISLP-3</strain>
    </source>
</reference>
<evidence type="ECO:0000256" key="6">
    <source>
        <dbReference type="ARBA" id="ARBA00022777"/>
    </source>
</evidence>
<evidence type="ECO:0000256" key="2">
    <source>
        <dbReference type="ARBA" id="ARBA00012438"/>
    </source>
</evidence>
<evidence type="ECO:0000259" key="10">
    <source>
        <dbReference type="Pfam" id="PF07730"/>
    </source>
</evidence>
<evidence type="ECO:0000256" key="7">
    <source>
        <dbReference type="ARBA" id="ARBA00022840"/>
    </source>
</evidence>
<keyword evidence="7" id="KW-0067">ATP-binding</keyword>
<dbReference type="PANTHER" id="PTHR24421">
    <property type="entry name" value="NITRATE/NITRITE SENSOR PROTEIN NARX-RELATED"/>
    <property type="match status" value="1"/>
</dbReference>
<comment type="catalytic activity">
    <reaction evidence="1">
        <text>ATP + protein L-histidine = ADP + protein N-phospho-L-histidine.</text>
        <dbReference type="EC" id="2.7.13.3"/>
    </reaction>
</comment>
<proteinExistence type="predicted"/>
<feature type="transmembrane region" description="Helical" evidence="9">
    <location>
        <begin position="81"/>
        <end position="105"/>
    </location>
</feature>
<protein>
    <recommendedName>
        <fullName evidence="2">histidine kinase</fullName>
        <ecNumber evidence="2">2.7.13.3</ecNumber>
    </recommendedName>
</protein>
<evidence type="ECO:0000256" key="3">
    <source>
        <dbReference type="ARBA" id="ARBA00022553"/>
    </source>
</evidence>
<evidence type="ECO:0000256" key="8">
    <source>
        <dbReference type="ARBA" id="ARBA00023012"/>
    </source>
</evidence>
<feature type="domain" description="Signal transduction histidine kinase subgroup 3 dimerisation and phosphoacceptor" evidence="10">
    <location>
        <begin position="226"/>
        <end position="300"/>
    </location>
</feature>
<evidence type="ECO:0000256" key="4">
    <source>
        <dbReference type="ARBA" id="ARBA00022679"/>
    </source>
</evidence>
<keyword evidence="9" id="KW-0472">Membrane</keyword>
<dbReference type="GO" id="GO:0016020">
    <property type="term" value="C:membrane"/>
    <property type="evidence" value="ECO:0007669"/>
    <property type="project" value="InterPro"/>
</dbReference>
<sequence>MQVSDGPLIDARWALPGQIARADSAAYGQPRFRRTPRDWAVDIAFFLFAALLWLASLHINAASTFEVTSQVDNGIGMAAPAIHSSSILLDVVDPVVGALLCLALWWRRRLPVTLAVLAVLAGTFSITSSGAALVIVFTLAVHRPWPISVPLGLLNVPASLVYGRLRPDDSTSFLGSLIFGTLMLLAILAWGIAVRARRQLVLSLRASADQERREHGLLLQDARRAERELIAREMHDVLAHRISLLSVHAGALEYRTRQGEAGTASALTASEVHLAVAVIRENAHQALEELREVLTVLRSEGGVEDAPLAQPGSSPHVGTAAPQPTIGDLATLVAEARAAGQQIHLEIDAPGLEGTRPQLQRTVYRVVQEGLTNARKHAPSALVNVTLRGEVAAGIDLVITNVVPIDAVESDIPGAGAGLAGLAERVAIEGGTLGHEIRGGAFRLRVRLPWRA</sequence>
<dbReference type="GO" id="GO:0046983">
    <property type="term" value="F:protein dimerization activity"/>
    <property type="evidence" value="ECO:0007669"/>
    <property type="project" value="InterPro"/>
</dbReference>
<dbReference type="Gene3D" id="3.30.565.10">
    <property type="entry name" value="Histidine kinase-like ATPase, C-terminal domain"/>
    <property type="match status" value="1"/>
</dbReference>
<keyword evidence="9" id="KW-1133">Transmembrane helix</keyword>
<dbReference type="Gene3D" id="1.20.5.1930">
    <property type="match status" value="1"/>
</dbReference>
<evidence type="ECO:0000313" key="12">
    <source>
        <dbReference type="Proteomes" id="UP000199039"/>
    </source>
</evidence>
<evidence type="ECO:0000313" key="11">
    <source>
        <dbReference type="EMBL" id="SDC39948.1"/>
    </source>
</evidence>
<gene>
    <name evidence="11" type="ORF">SAMN05216410_1802</name>
</gene>
<evidence type="ECO:0000256" key="9">
    <source>
        <dbReference type="SAM" id="Phobius"/>
    </source>
</evidence>
<dbReference type="EMBL" id="FMYH01000002">
    <property type="protein sequence ID" value="SDC39948.1"/>
    <property type="molecule type" value="Genomic_DNA"/>
</dbReference>
<dbReference type="GO" id="GO:0005524">
    <property type="term" value="F:ATP binding"/>
    <property type="evidence" value="ECO:0007669"/>
    <property type="project" value="UniProtKB-KW"/>
</dbReference>
<keyword evidence="9" id="KW-0812">Transmembrane</keyword>
<dbReference type="AlphaFoldDB" id="A0A1G6L9W5"/>
<dbReference type="InterPro" id="IPR036890">
    <property type="entry name" value="HATPase_C_sf"/>
</dbReference>
<feature type="transmembrane region" description="Helical" evidence="9">
    <location>
        <begin position="39"/>
        <end position="61"/>
    </location>
</feature>
<dbReference type="InterPro" id="IPR050482">
    <property type="entry name" value="Sensor_HK_TwoCompSys"/>
</dbReference>
<keyword evidence="12" id="KW-1185">Reference proteome</keyword>
<evidence type="ECO:0000256" key="5">
    <source>
        <dbReference type="ARBA" id="ARBA00022741"/>
    </source>
</evidence>
<organism evidence="11 12">
    <name type="scientific">Sanguibacter gelidistatuariae</name>
    <dbReference type="NCBI Taxonomy" id="1814289"/>
    <lineage>
        <taxon>Bacteria</taxon>
        <taxon>Bacillati</taxon>
        <taxon>Actinomycetota</taxon>
        <taxon>Actinomycetes</taxon>
        <taxon>Micrococcales</taxon>
        <taxon>Sanguibacteraceae</taxon>
        <taxon>Sanguibacter</taxon>
    </lineage>
</organism>
<feature type="transmembrane region" description="Helical" evidence="9">
    <location>
        <begin position="147"/>
        <end position="165"/>
    </location>
</feature>
<dbReference type="Proteomes" id="UP000199039">
    <property type="component" value="Unassembled WGS sequence"/>
</dbReference>
<keyword evidence="6 11" id="KW-0418">Kinase</keyword>
<accession>A0A1G6L9W5</accession>
<dbReference type="Pfam" id="PF07730">
    <property type="entry name" value="HisKA_3"/>
    <property type="match status" value="1"/>
</dbReference>
<name>A0A1G6L9W5_9MICO</name>
<keyword evidence="8" id="KW-0902">Two-component regulatory system</keyword>
<feature type="transmembrane region" description="Helical" evidence="9">
    <location>
        <begin position="172"/>
        <end position="193"/>
    </location>
</feature>